<evidence type="ECO:0000259" key="1">
    <source>
        <dbReference type="PROSITE" id="PS51186"/>
    </source>
</evidence>
<dbReference type="EMBL" id="CCSB01000001">
    <property type="protein sequence ID" value="CDZ77155.1"/>
    <property type="molecule type" value="Genomic_DNA"/>
</dbReference>
<gene>
    <name evidence="2" type="ORF">BN59_01437</name>
</gene>
<dbReference type="Gene3D" id="3.40.630.30">
    <property type="match status" value="1"/>
</dbReference>
<dbReference type="Proteomes" id="UP000044071">
    <property type="component" value="Unassembled WGS sequence"/>
</dbReference>
<reference evidence="2 3" key="1">
    <citation type="submission" date="2014-06" db="EMBL/GenBank/DDBJ databases">
        <authorList>
            <person name="Urmite Genomes Urmite Genomes"/>
        </authorList>
    </citation>
    <scope>NUCLEOTIDE SEQUENCE [LARGE SCALE GENOMIC DNA]</scope>
</reference>
<dbReference type="CDD" id="cd04301">
    <property type="entry name" value="NAT_SF"/>
    <property type="match status" value="1"/>
</dbReference>
<protein>
    <recommendedName>
        <fullName evidence="1">N-acetyltransferase domain-containing protein</fullName>
    </recommendedName>
</protein>
<evidence type="ECO:0000313" key="3">
    <source>
        <dbReference type="Proteomes" id="UP000044071"/>
    </source>
</evidence>
<name>A0A078KRT8_9GAMM</name>
<proteinExistence type="predicted"/>
<accession>A0A078KRT8</accession>
<organism evidence="2 3">
    <name type="scientific">Legionella massiliensis</name>
    <dbReference type="NCBI Taxonomy" id="1034943"/>
    <lineage>
        <taxon>Bacteria</taxon>
        <taxon>Pseudomonadati</taxon>
        <taxon>Pseudomonadota</taxon>
        <taxon>Gammaproteobacteria</taxon>
        <taxon>Legionellales</taxon>
        <taxon>Legionellaceae</taxon>
        <taxon>Legionella</taxon>
    </lineage>
</organism>
<dbReference type="OrthoDB" id="9797417at2"/>
<dbReference type="InterPro" id="IPR016181">
    <property type="entry name" value="Acyl_CoA_acyltransferase"/>
</dbReference>
<dbReference type="Pfam" id="PF13673">
    <property type="entry name" value="Acetyltransf_10"/>
    <property type="match status" value="1"/>
</dbReference>
<dbReference type="AlphaFoldDB" id="A0A078KRT8"/>
<dbReference type="STRING" id="1034943.BN59_01437"/>
<dbReference type="InterPro" id="IPR000182">
    <property type="entry name" value="GNAT_dom"/>
</dbReference>
<feature type="domain" description="N-acetyltransferase" evidence="1">
    <location>
        <begin position="4"/>
        <end position="156"/>
    </location>
</feature>
<sequence>MIDLHFLPASISDIPDILELMTRSKTHFHPGKEDYVRDFVNIWGPRAYYVEDHILLKVLADELFIGVIGMRGPTLKRDFAELDLLFVDSHLIGKGYGRLLWNEVINIAKNQGWQIFRFISDSIPQIVGFYLHMGVKLIDEINLSSGAFPIMEFQVCPTSSS</sequence>
<keyword evidence="3" id="KW-1185">Reference proteome</keyword>
<dbReference type="PROSITE" id="PS51186">
    <property type="entry name" value="GNAT"/>
    <property type="match status" value="1"/>
</dbReference>
<evidence type="ECO:0000313" key="2">
    <source>
        <dbReference type="EMBL" id="CDZ77155.1"/>
    </source>
</evidence>
<dbReference type="GO" id="GO:0016747">
    <property type="term" value="F:acyltransferase activity, transferring groups other than amino-acyl groups"/>
    <property type="evidence" value="ECO:0007669"/>
    <property type="project" value="InterPro"/>
</dbReference>
<dbReference type="SUPFAM" id="SSF55729">
    <property type="entry name" value="Acyl-CoA N-acyltransferases (Nat)"/>
    <property type="match status" value="1"/>
</dbReference>